<name>A0A5D0TT93_9ACTN</name>
<dbReference type="RefSeq" id="WP_148354837.1">
    <property type="nucleotide sequence ID" value="NZ_JBHSBF010000002.1"/>
</dbReference>
<reference evidence="2 3" key="1">
    <citation type="submission" date="2019-08" db="EMBL/GenBank/DDBJ databases">
        <title>Actinomadura sp. nov. CYP1-5 isolated from mountain soil.</title>
        <authorList>
            <person name="Songsumanus A."/>
            <person name="Kuncharoen N."/>
            <person name="Kudo T."/>
            <person name="Yuki M."/>
            <person name="Igarashi Y."/>
            <person name="Tanasupawat S."/>
        </authorList>
    </citation>
    <scope>NUCLEOTIDE SEQUENCE [LARGE SCALE GENOMIC DNA]</scope>
    <source>
        <strain evidence="2 3">GKU157</strain>
    </source>
</reference>
<dbReference type="EMBL" id="VSFF01000016">
    <property type="protein sequence ID" value="TYC08566.1"/>
    <property type="molecule type" value="Genomic_DNA"/>
</dbReference>
<accession>A0A5D0TT93</accession>
<evidence type="ECO:0000313" key="3">
    <source>
        <dbReference type="Proteomes" id="UP000322634"/>
    </source>
</evidence>
<sequence>MTVAQNAIPTGAVAVQFTKDEAAALVEAASRAAAAKLTEVVRLGQRPDGAFATEAHDLAAAVRKSESLGVVAGLEIHARRGPTPERYGSCRYEPGWNRAPTASCAANPSTRRSRRFGPGTKRLRMGPTSDEIAIQQARHQAPGKFPGPFRAQKRANEIVARILDSEAKERLMDLGTKNPGVARFRAISALGQRDVAYTKAKREFDNALAALPHRHSGMAPKKEQSDRVQAADNERARLWDRLAALFDAELNRLGTADPVIMGEIADRIISQM</sequence>
<comment type="caution">
    <text evidence="2">The sequence shown here is derived from an EMBL/GenBank/DDBJ whole genome shotgun (WGS) entry which is preliminary data.</text>
</comment>
<organism evidence="2 3">
    <name type="scientific">Actinomadura syzygii</name>
    <dbReference type="NCBI Taxonomy" id="1427538"/>
    <lineage>
        <taxon>Bacteria</taxon>
        <taxon>Bacillati</taxon>
        <taxon>Actinomycetota</taxon>
        <taxon>Actinomycetes</taxon>
        <taxon>Streptosporangiales</taxon>
        <taxon>Thermomonosporaceae</taxon>
        <taxon>Actinomadura</taxon>
    </lineage>
</organism>
<gene>
    <name evidence="2" type="ORF">FXF65_37360</name>
</gene>
<keyword evidence="3" id="KW-1185">Reference proteome</keyword>
<protein>
    <submittedName>
        <fullName evidence="2">Uncharacterized protein</fullName>
    </submittedName>
</protein>
<dbReference type="Proteomes" id="UP000322634">
    <property type="component" value="Unassembled WGS sequence"/>
</dbReference>
<feature type="region of interest" description="Disordered" evidence="1">
    <location>
        <begin position="101"/>
        <end position="125"/>
    </location>
</feature>
<evidence type="ECO:0000313" key="2">
    <source>
        <dbReference type="EMBL" id="TYC08566.1"/>
    </source>
</evidence>
<evidence type="ECO:0000256" key="1">
    <source>
        <dbReference type="SAM" id="MobiDB-lite"/>
    </source>
</evidence>
<dbReference type="AlphaFoldDB" id="A0A5D0TT93"/>
<proteinExistence type="predicted"/>